<feature type="transmembrane region" description="Helical" evidence="1">
    <location>
        <begin position="151"/>
        <end position="172"/>
    </location>
</feature>
<reference evidence="2 3" key="1">
    <citation type="submission" date="2018-08" db="EMBL/GenBank/DDBJ databases">
        <title>Genome Sequences of Legionella pneumophila subsp. pneumophila Isolates, Recovered from a Drinking Water System in a Large Builging.</title>
        <authorList>
            <person name="Gomez-Alvarez V."/>
            <person name="Boczek L."/>
            <person name="King D."/>
            <person name="Pemberton A."/>
            <person name="Pfaller S."/>
            <person name="Rodgers M."/>
            <person name="Santodomingo J."/>
            <person name="Revetta R."/>
        </authorList>
    </citation>
    <scope>NUCLEOTIDE SEQUENCE [LARGE SCALE GENOMIC DNA]</scope>
    <source>
        <strain evidence="2 3">L01C.1</strain>
    </source>
</reference>
<evidence type="ECO:0000256" key="1">
    <source>
        <dbReference type="SAM" id="Phobius"/>
    </source>
</evidence>
<organism evidence="2 3">
    <name type="scientific">Legionella pneumophila subsp. pneumophila</name>
    <dbReference type="NCBI Taxonomy" id="91891"/>
    <lineage>
        <taxon>Bacteria</taxon>
        <taxon>Pseudomonadati</taxon>
        <taxon>Pseudomonadota</taxon>
        <taxon>Gammaproteobacteria</taxon>
        <taxon>Legionellales</taxon>
        <taxon>Legionellaceae</taxon>
        <taxon>Legionella</taxon>
    </lineage>
</organism>
<evidence type="ECO:0000313" key="2">
    <source>
        <dbReference type="EMBL" id="RJY34978.1"/>
    </source>
</evidence>
<accession>A0A3A6V7D7</accession>
<protein>
    <submittedName>
        <fullName evidence="2">Uncharacterized protein</fullName>
    </submittedName>
</protein>
<proteinExistence type="predicted"/>
<feature type="transmembrane region" description="Helical" evidence="1">
    <location>
        <begin position="17"/>
        <end position="37"/>
    </location>
</feature>
<sequence length="182" mass="21450">MHLVNSYRPILGGWHRLWIVFCVVSLAIIFVTNKLYVGLNPEYYSFRNEFYEALSIESKNKIIEINVADELGALSNSFEKLINPKNRWLILSNIDGKLKDSIMVKMPNNQTIAFKRQQKFSSIKNVCEEYWDIIKNYARKQEKINPNLIKILSYWIKCCIFLYILGLSFAWVRQGFKNNKVN</sequence>
<keyword evidence="1" id="KW-0812">Transmembrane</keyword>
<dbReference type="AlphaFoldDB" id="A0A3A6V7D7"/>
<name>A0A3A6V7D7_LEGPN</name>
<dbReference type="RefSeq" id="WP_015961324.1">
    <property type="nucleotide sequence ID" value="NZ_CP021281.1"/>
</dbReference>
<gene>
    <name evidence="2" type="ORF">D1H98_09515</name>
</gene>
<evidence type="ECO:0000313" key="3">
    <source>
        <dbReference type="Proteomes" id="UP000277145"/>
    </source>
</evidence>
<comment type="caution">
    <text evidence="2">The sequence shown here is derived from an EMBL/GenBank/DDBJ whole genome shotgun (WGS) entry which is preliminary data.</text>
</comment>
<keyword evidence="1" id="KW-0472">Membrane</keyword>
<keyword evidence="1" id="KW-1133">Transmembrane helix</keyword>
<dbReference type="EMBL" id="QWDR01000001">
    <property type="protein sequence ID" value="RJY34978.1"/>
    <property type="molecule type" value="Genomic_DNA"/>
</dbReference>
<dbReference type="Proteomes" id="UP000277145">
    <property type="component" value="Unassembled WGS sequence"/>
</dbReference>